<dbReference type="RefSeq" id="WP_016876400.1">
    <property type="nucleotide sequence ID" value="NZ_AJLN01000075.1"/>
</dbReference>
<dbReference type="OrthoDB" id="503913at2"/>
<proteinExistence type="predicted"/>
<feature type="domain" description="Type II secretion system protein GspE N-terminal" evidence="2">
    <location>
        <begin position="40"/>
        <end position="90"/>
    </location>
</feature>
<dbReference type="AlphaFoldDB" id="A0A433N5I3"/>
<evidence type="ECO:0000313" key="4">
    <source>
        <dbReference type="Proteomes" id="UP000268857"/>
    </source>
</evidence>
<organism evidence="3 4">
    <name type="scientific">Chlorogloeopsis fritschii PCC 6912</name>
    <dbReference type="NCBI Taxonomy" id="211165"/>
    <lineage>
        <taxon>Bacteria</taxon>
        <taxon>Bacillati</taxon>
        <taxon>Cyanobacteriota</taxon>
        <taxon>Cyanophyceae</taxon>
        <taxon>Nostocales</taxon>
        <taxon>Chlorogloeopsidaceae</taxon>
        <taxon>Chlorogloeopsis</taxon>
    </lineage>
</organism>
<dbReference type="EMBL" id="RSCJ01000019">
    <property type="protein sequence ID" value="RUR76704.1"/>
    <property type="molecule type" value="Genomic_DNA"/>
</dbReference>
<dbReference type="STRING" id="211165.GCA_000317285_02668"/>
<gene>
    <name evidence="3" type="ORF">PCC6912_41080</name>
</gene>
<dbReference type="InterPro" id="IPR007831">
    <property type="entry name" value="T2SS_GspE_N"/>
</dbReference>
<evidence type="ECO:0000256" key="1">
    <source>
        <dbReference type="SAM" id="MobiDB-lite"/>
    </source>
</evidence>
<dbReference type="Proteomes" id="UP000268857">
    <property type="component" value="Unassembled WGS sequence"/>
</dbReference>
<name>A0A433N5I3_CHLFR</name>
<feature type="region of interest" description="Disordered" evidence="1">
    <location>
        <begin position="135"/>
        <end position="154"/>
    </location>
</feature>
<keyword evidence="4" id="KW-1185">Reference proteome</keyword>
<reference evidence="3 4" key="1">
    <citation type="journal article" date="2019" name="Genome Biol. Evol.">
        <title>Day and night: Metabolic profiles and evolutionary relationships of six axenic non-marine cyanobacteria.</title>
        <authorList>
            <person name="Will S.E."/>
            <person name="Henke P."/>
            <person name="Boedeker C."/>
            <person name="Huang S."/>
            <person name="Brinkmann H."/>
            <person name="Rohde M."/>
            <person name="Jarek M."/>
            <person name="Friedl T."/>
            <person name="Seufert S."/>
            <person name="Schumacher M."/>
            <person name="Overmann J."/>
            <person name="Neumann-Schaal M."/>
            <person name="Petersen J."/>
        </authorList>
    </citation>
    <scope>NUCLEOTIDE SEQUENCE [LARGE SCALE GENOMIC DNA]</scope>
    <source>
        <strain evidence="3 4">PCC 6912</strain>
    </source>
</reference>
<dbReference type="SUPFAM" id="SSF160246">
    <property type="entry name" value="EspE N-terminal domain-like"/>
    <property type="match status" value="1"/>
</dbReference>
<dbReference type="Pfam" id="PF05157">
    <property type="entry name" value="MshEN"/>
    <property type="match status" value="1"/>
</dbReference>
<dbReference type="InterPro" id="IPR037257">
    <property type="entry name" value="T2SS_E_N_sf"/>
</dbReference>
<accession>A0A433N5I3</accession>
<evidence type="ECO:0000313" key="3">
    <source>
        <dbReference type="EMBL" id="RUR76704.1"/>
    </source>
</evidence>
<protein>
    <recommendedName>
        <fullName evidence="2">Type II secretion system protein GspE N-terminal domain-containing protein</fullName>
    </recommendedName>
</protein>
<comment type="caution">
    <text evidence="3">The sequence shown here is derived from an EMBL/GenBank/DDBJ whole genome shotgun (WGS) entry which is preliminary data.</text>
</comment>
<evidence type="ECO:0000259" key="2">
    <source>
        <dbReference type="Pfam" id="PF05157"/>
    </source>
</evidence>
<sequence length="428" mass="48750">MLSSEGKPTDTEALLQTDVVSNTKLVEEQELEDEQIFLLIESLLSFEACLYHQILPLKIEDNSLWLGMVSPEDSVALDYVRRILSYINCNLVTVAIKGDTHRNILSAFLNHKNTSHSSNRREHKPWEALAQNQNAAETGEQALSSKNSNFQPNQQPQKMLEEVLTAQNVPSDTDPISGAERDRLLENTPDSNSFSTLSKNNTQQEEYSFELASTANLLILSAPEPQEFSPVEQLLKLPPKKLLEELLGRVLAGGIGRLYLERLPYDGRILWSENGVLQSVLEKVPLSIFQGVMNELKRFGSLPVTKLEEPKQIEKECLYKQERLLLRLRVMLGMYGEEATLQVLRGAALKFYQQQMLTRLSRDALGISQQLSYKLHELQERLLLNHNINSSQLDTFNALNQTLYNLEQHIRKLEVETSKPSIDRQELR</sequence>